<dbReference type="PANTHER" id="PTHR30332">
    <property type="entry name" value="PROBABLE GENERAL SECRETION PATHWAY PROTEIN D"/>
    <property type="match status" value="1"/>
</dbReference>
<comment type="caution">
    <text evidence="5">The sequence shown here is derived from an EMBL/GenBank/DDBJ whole genome shotgun (WGS) entry which is preliminary data.</text>
</comment>
<name>A0ABT3ZMN0_9BURK</name>
<dbReference type="InterPro" id="IPR003522">
    <property type="entry name" value="T3SS_OM_pore_YscC"/>
</dbReference>
<accession>A0ABT3ZMN0</accession>
<feature type="compositionally biased region" description="Basic and acidic residues" evidence="3">
    <location>
        <begin position="392"/>
        <end position="412"/>
    </location>
</feature>
<dbReference type="Pfam" id="PF00263">
    <property type="entry name" value="Secretin"/>
    <property type="match status" value="1"/>
</dbReference>
<dbReference type="PANTHER" id="PTHR30332:SF5">
    <property type="entry name" value="SPI-1 TYPE 3 SECRETION SYSTEM SECRETIN"/>
    <property type="match status" value="1"/>
</dbReference>
<feature type="domain" description="Type II/III secretion system secretin-like" evidence="4">
    <location>
        <begin position="193"/>
        <end position="353"/>
    </location>
</feature>
<evidence type="ECO:0000256" key="2">
    <source>
        <dbReference type="RuleBase" id="RU004003"/>
    </source>
</evidence>
<dbReference type="InterPro" id="IPR050810">
    <property type="entry name" value="Bact_Secretion_Sys_Channel"/>
</dbReference>
<organism evidence="5 6">
    <name type="scientific">Robbsia betulipollinis</name>
    <dbReference type="NCBI Taxonomy" id="2981849"/>
    <lineage>
        <taxon>Bacteria</taxon>
        <taxon>Pseudomonadati</taxon>
        <taxon>Pseudomonadota</taxon>
        <taxon>Betaproteobacteria</taxon>
        <taxon>Burkholderiales</taxon>
        <taxon>Burkholderiaceae</taxon>
        <taxon>Robbsia</taxon>
    </lineage>
</organism>
<gene>
    <name evidence="5" type="primary">sctC</name>
    <name evidence="5" type="ORF">OVY01_08200</name>
</gene>
<dbReference type="InterPro" id="IPR004846">
    <property type="entry name" value="T2SS/T3SS_dom"/>
</dbReference>
<evidence type="ECO:0000256" key="3">
    <source>
        <dbReference type="SAM" id="MobiDB-lite"/>
    </source>
</evidence>
<keyword evidence="6" id="KW-1185">Reference proteome</keyword>
<evidence type="ECO:0000313" key="6">
    <source>
        <dbReference type="Proteomes" id="UP001082899"/>
    </source>
</evidence>
<comment type="subcellular location">
    <subcellularLocation>
        <location evidence="1">Cell outer membrane</location>
    </subcellularLocation>
</comment>
<evidence type="ECO:0000313" key="5">
    <source>
        <dbReference type="EMBL" id="MCY0387213.1"/>
    </source>
</evidence>
<feature type="region of interest" description="Disordered" evidence="3">
    <location>
        <begin position="71"/>
        <end position="93"/>
    </location>
</feature>
<dbReference type="Proteomes" id="UP001082899">
    <property type="component" value="Unassembled WGS sequence"/>
</dbReference>
<dbReference type="NCBIfam" id="TIGR02516">
    <property type="entry name" value="type_III_yscC"/>
    <property type="match status" value="1"/>
</dbReference>
<evidence type="ECO:0000259" key="4">
    <source>
        <dbReference type="Pfam" id="PF00263"/>
    </source>
</evidence>
<dbReference type="PRINTS" id="PR01337">
    <property type="entry name" value="TYPE3OMGPROT"/>
</dbReference>
<sequence length="412" mass="44878">MVLRVVPLHNTFVANRRYRVRGELVTVPGVADVIHALFATSGGTAAGGESSAAEVSHAEARKPTDVLALPLPKPADDAGSASDQGGPGTGKTVAMREDTVWDVRMVSNPDGNSILLYGPRDHVDLMERSIRAVDVAKRQIELSLWIIDVDRQKLNELGINWQSSSNFGPLTASVNGTQMAALNGITFLATINALSEKGRATIVSRPIVLTEENVPAIFDNSHTQYYPLVGERTTALEHFTYGTLVSVLPRLTREAKEVEMIVTVQDGRSQNSGSTAKDTPVIPGVSSTQISTVARVPRFKSLLLGGSTIDQHETTTYYIPGLWKLPVVGSLFRLDRTRTEHMVRLFLIQPRVLARQDGWQDGQTLTEGGLSSSRSEMAATSRMLQRYMDNVDDARADSLEGNPSEKHHATNQ</sequence>
<proteinExistence type="inferred from homology"/>
<feature type="region of interest" description="Disordered" evidence="3">
    <location>
        <begin position="391"/>
        <end position="412"/>
    </location>
</feature>
<protein>
    <submittedName>
        <fullName evidence="5">Type III secretion system outer membrane ring subunit SctC</fullName>
    </submittedName>
</protein>
<evidence type="ECO:0000256" key="1">
    <source>
        <dbReference type="ARBA" id="ARBA00004442"/>
    </source>
</evidence>
<dbReference type="EMBL" id="JAPMXC010000001">
    <property type="protein sequence ID" value="MCY0387213.1"/>
    <property type="molecule type" value="Genomic_DNA"/>
</dbReference>
<comment type="similarity">
    <text evidence="2">Belongs to the bacterial secretin family.</text>
</comment>
<reference evidence="5" key="1">
    <citation type="submission" date="2022-11" db="EMBL/GenBank/DDBJ databases">
        <title>Robbsia betulipollinis sp. nov., isolated from pollen of birch (Betula pendula).</title>
        <authorList>
            <person name="Shi H."/>
            <person name="Ambika Manirajan B."/>
            <person name="Ratering S."/>
            <person name="Geissler-Plaum R."/>
            <person name="Schnell S."/>
        </authorList>
    </citation>
    <scope>NUCLEOTIDE SEQUENCE</scope>
    <source>
        <strain evidence="5">Bb-Pol-6</strain>
    </source>
</reference>